<reference evidence="1 2" key="1">
    <citation type="submission" date="2019-03" db="EMBL/GenBank/DDBJ databases">
        <title>Genomic Encyclopedia of Type Strains, Phase IV (KMG-IV): sequencing the most valuable type-strain genomes for metagenomic binning, comparative biology and taxonomic classification.</title>
        <authorList>
            <person name="Goeker M."/>
        </authorList>
    </citation>
    <scope>NUCLEOTIDE SEQUENCE [LARGE SCALE GENOMIC DNA]</scope>
    <source>
        <strain evidence="1 2">DSM 12121</strain>
    </source>
</reference>
<dbReference type="Proteomes" id="UP000295129">
    <property type="component" value="Unassembled WGS sequence"/>
</dbReference>
<proteinExistence type="predicted"/>
<evidence type="ECO:0000313" key="1">
    <source>
        <dbReference type="EMBL" id="TDN49160.1"/>
    </source>
</evidence>
<name>A0A4R6DVA9_9RHOO</name>
<dbReference type="AlphaFoldDB" id="A0A4R6DVA9"/>
<organism evidence="1 2">
    <name type="scientific">Azoarcus indigens</name>
    <dbReference type="NCBI Taxonomy" id="29545"/>
    <lineage>
        <taxon>Bacteria</taxon>
        <taxon>Pseudomonadati</taxon>
        <taxon>Pseudomonadota</taxon>
        <taxon>Betaproteobacteria</taxon>
        <taxon>Rhodocyclales</taxon>
        <taxon>Zoogloeaceae</taxon>
        <taxon>Azoarcus</taxon>
    </lineage>
</organism>
<comment type="caution">
    <text evidence="1">The sequence shown here is derived from an EMBL/GenBank/DDBJ whole genome shotgun (WGS) entry which is preliminary data.</text>
</comment>
<keyword evidence="2" id="KW-1185">Reference proteome</keyword>
<evidence type="ECO:0000313" key="2">
    <source>
        <dbReference type="Proteomes" id="UP000295129"/>
    </source>
</evidence>
<dbReference type="EMBL" id="SNVV01000012">
    <property type="protein sequence ID" value="TDN49160.1"/>
    <property type="molecule type" value="Genomic_DNA"/>
</dbReference>
<dbReference type="RefSeq" id="WP_133592581.1">
    <property type="nucleotide sequence ID" value="NZ_SNVV01000012.1"/>
</dbReference>
<protein>
    <submittedName>
        <fullName evidence="1">Uncharacterized protein</fullName>
    </submittedName>
</protein>
<accession>A0A4R6DVA9</accession>
<sequence>MGEIKIKWLFKERLDREEFGQIEVEVLPPEGMNNEALHRIVFSLPEYYDSAMTSIPPDTFEGEPFRVDSSFYFRVSACEQAIYSKVKNHLRRNCLSFRLCKNQWIGGIYLYDQTNLDFVVARVKEDLSKEFTSRITEYQLGKLPSRRLLSPSQVDTWNDAAAESIARLRPIFED</sequence>
<gene>
    <name evidence="1" type="ORF">C7389_11211</name>
</gene>